<dbReference type="Proteomes" id="UP000009374">
    <property type="component" value="Unassembled WGS sequence"/>
</dbReference>
<dbReference type="PANTHER" id="PTHR46986">
    <property type="entry name" value="ENDORIBONUCLEASE YBEY, CHLOROPLASTIC"/>
    <property type="match status" value="1"/>
</dbReference>
<comment type="subcellular location">
    <subcellularLocation>
        <location evidence="7">Cytoplasm</location>
    </subcellularLocation>
</comment>
<comment type="cofactor">
    <cofactor evidence="7">
        <name>Zn(2+)</name>
        <dbReference type="ChEBI" id="CHEBI:29105"/>
    </cofactor>
    <text evidence="7">Binds 1 zinc ion.</text>
</comment>
<dbReference type="GO" id="GO:0006364">
    <property type="term" value="P:rRNA processing"/>
    <property type="evidence" value="ECO:0007669"/>
    <property type="project" value="UniProtKB-UniRule"/>
</dbReference>
<feature type="binding site" evidence="7">
    <location>
        <position position="115"/>
    </location>
    <ligand>
        <name>Zn(2+)</name>
        <dbReference type="ChEBI" id="CHEBI:29105"/>
        <note>catalytic</note>
    </ligand>
</feature>
<evidence type="ECO:0000256" key="7">
    <source>
        <dbReference type="HAMAP-Rule" id="MF_00009"/>
    </source>
</evidence>
<evidence type="ECO:0000256" key="8">
    <source>
        <dbReference type="SAM" id="MobiDB-lite"/>
    </source>
</evidence>
<dbReference type="GO" id="GO:0004521">
    <property type="term" value="F:RNA endonuclease activity"/>
    <property type="evidence" value="ECO:0007669"/>
    <property type="project" value="UniProtKB-UniRule"/>
</dbReference>
<evidence type="ECO:0000256" key="6">
    <source>
        <dbReference type="ARBA" id="ARBA00022833"/>
    </source>
</evidence>
<name>C6HXI8_9BACT</name>
<keyword evidence="4 7" id="KW-0255">Endonuclease</keyword>
<evidence type="ECO:0000256" key="4">
    <source>
        <dbReference type="ARBA" id="ARBA00022759"/>
    </source>
</evidence>
<proteinExistence type="inferred from homology"/>
<sequence length="180" mass="20141">MSIEILSLQRALPVDTERLHRHARLALEAVGQDHCDLSLVLVNDKRMRELNRTYRGKPSTTDVLSFEGPPGSPPRMPRFLGEIVISVPRAHRQAMTAGLSPEDELSNLLIHGVCHLLGFDHERGEEDQRIMKAEEEKIARHIRRKEGRGGEGITGKIPEGTGDIDPPDRKRVAPDRKGTL</sequence>
<feature type="binding site" evidence="7">
    <location>
        <position position="111"/>
    </location>
    <ligand>
        <name>Zn(2+)</name>
        <dbReference type="ChEBI" id="CHEBI:29105"/>
        <note>catalytic</note>
    </ligand>
</feature>
<evidence type="ECO:0000256" key="3">
    <source>
        <dbReference type="ARBA" id="ARBA00022723"/>
    </source>
</evidence>
<evidence type="ECO:0000256" key="1">
    <source>
        <dbReference type="ARBA" id="ARBA00010875"/>
    </source>
</evidence>
<keyword evidence="7" id="KW-0963">Cytoplasm</keyword>
<keyword evidence="3 7" id="KW-0479">Metal-binding</keyword>
<protein>
    <recommendedName>
        <fullName evidence="7">Endoribonuclease YbeY</fullName>
        <ecNumber evidence="7">3.1.-.-</ecNumber>
    </recommendedName>
</protein>
<organism evidence="9 10">
    <name type="scientific">Leptospirillum ferrodiazotrophum</name>
    <dbReference type="NCBI Taxonomy" id="412449"/>
    <lineage>
        <taxon>Bacteria</taxon>
        <taxon>Pseudomonadati</taxon>
        <taxon>Nitrospirota</taxon>
        <taxon>Nitrospiria</taxon>
        <taxon>Nitrospirales</taxon>
        <taxon>Nitrospiraceae</taxon>
        <taxon>Leptospirillum</taxon>
    </lineage>
</organism>
<evidence type="ECO:0000256" key="2">
    <source>
        <dbReference type="ARBA" id="ARBA00022722"/>
    </source>
</evidence>
<dbReference type="EMBL" id="GG693873">
    <property type="protein sequence ID" value="EES52817.1"/>
    <property type="molecule type" value="Genomic_DNA"/>
</dbReference>
<feature type="compositionally biased region" description="Basic and acidic residues" evidence="8">
    <location>
        <begin position="166"/>
        <end position="180"/>
    </location>
</feature>
<keyword evidence="10" id="KW-1185">Reference proteome</keyword>
<keyword evidence="2 7" id="KW-0540">Nuclease</keyword>
<dbReference type="PANTHER" id="PTHR46986:SF1">
    <property type="entry name" value="ENDORIBONUCLEASE YBEY, CHLOROPLASTIC"/>
    <property type="match status" value="1"/>
</dbReference>
<dbReference type="Pfam" id="PF02130">
    <property type="entry name" value="YbeY"/>
    <property type="match status" value="1"/>
</dbReference>
<keyword evidence="7" id="KW-0690">Ribosome biogenesis</keyword>
<dbReference type="GO" id="GO:0004222">
    <property type="term" value="F:metalloendopeptidase activity"/>
    <property type="evidence" value="ECO:0007669"/>
    <property type="project" value="InterPro"/>
</dbReference>
<dbReference type="HAMAP" id="MF_00009">
    <property type="entry name" value="Endoribonucl_YbeY"/>
    <property type="match status" value="1"/>
</dbReference>
<evidence type="ECO:0000313" key="9">
    <source>
        <dbReference type="EMBL" id="EES52817.1"/>
    </source>
</evidence>
<dbReference type="NCBIfam" id="TIGR00043">
    <property type="entry name" value="rRNA maturation RNase YbeY"/>
    <property type="match status" value="1"/>
</dbReference>
<dbReference type="InterPro" id="IPR020549">
    <property type="entry name" value="YbeY_CS"/>
</dbReference>
<reference evidence="9 10" key="1">
    <citation type="journal article" date="2009" name="Appl. Environ. Microbiol.">
        <title>Community genomic and proteomic analyses of chemoautotrophic iron-oxidizing "Leptospirillum rubarum" (Group II) and "Leptospirillum ferrodiazotrophum" (Group III) bacteria in acid mine drainage biofilms.</title>
        <authorList>
            <person name="Goltsman D.S."/>
            <person name="Denef V.J."/>
            <person name="Singer S.W."/>
            <person name="VerBerkmoes N.C."/>
            <person name="Lefsrud M."/>
            <person name="Mueller R.S."/>
            <person name="Dick G.J."/>
            <person name="Sun C.L."/>
            <person name="Wheeler K.E."/>
            <person name="Zemla A."/>
            <person name="Baker B.J."/>
            <person name="Hauser L."/>
            <person name="Land M."/>
            <person name="Shah M.B."/>
            <person name="Thelen M.P."/>
            <person name="Hettich R.L."/>
            <person name="Banfield J.F."/>
        </authorList>
    </citation>
    <scope>NUCLEOTIDE SEQUENCE [LARGE SCALE GENOMIC DNA]</scope>
</reference>
<keyword evidence="7" id="KW-0698">rRNA processing</keyword>
<dbReference type="GO" id="GO:0008270">
    <property type="term" value="F:zinc ion binding"/>
    <property type="evidence" value="ECO:0007669"/>
    <property type="project" value="UniProtKB-UniRule"/>
</dbReference>
<dbReference type="PROSITE" id="PS01306">
    <property type="entry name" value="UPF0054"/>
    <property type="match status" value="1"/>
</dbReference>
<dbReference type="Gene3D" id="3.40.390.30">
    <property type="entry name" value="Metalloproteases ('zincins'), catalytic domain"/>
    <property type="match status" value="1"/>
</dbReference>
<dbReference type="InterPro" id="IPR023091">
    <property type="entry name" value="MetalPrtase_cat_dom_sf_prd"/>
</dbReference>
<dbReference type="SUPFAM" id="SSF55486">
    <property type="entry name" value="Metalloproteases ('zincins'), catalytic domain"/>
    <property type="match status" value="1"/>
</dbReference>
<feature type="binding site" evidence="7">
    <location>
        <position position="121"/>
    </location>
    <ligand>
        <name>Zn(2+)</name>
        <dbReference type="ChEBI" id="CHEBI:29105"/>
        <note>catalytic</note>
    </ligand>
</feature>
<dbReference type="EC" id="3.1.-.-" evidence="7"/>
<dbReference type="InterPro" id="IPR002036">
    <property type="entry name" value="YbeY"/>
</dbReference>
<evidence type="ECO:0000313" key="10">
    <source>
        <dbReference type="Proteomes" id="UP000009374"/>
    </source>
</evidence>
<comment type="similarity">
    <text evidence="1 7">Belongs to the endoribonuclease YbeY family.</text>
</comment>
<comment type="function">
    <text evidence="7">Single strand-specific metallo-endoribonuclease involved in late-stage 70S ribosome quality control and in maturation of the 3' terminus of the 16S rRNA.</text>
</comment>
<evidence type="ECO:0000256" key="5">
    <source>
        <dbReference type="ARBA" id="ARBA00022801"/>
    </source>
</evidence>
<keyword evidence="6 7" id="KW-0862">Zinc</keyword>
<accession>C6HXI8</accession>
<feature type="region of interest" description="Disordered" evidence="8">
    <location>
        <begin position="142"/>
        <end position="180"/>
    </location>
</feature>
<keyword evidence="5 7" id="KW-0378">Hydrolase</keyword>
<gene>
    <name evidence="7" type="primary">ybeY</name>
    <name evidence="9" type="ORF">UBAL3_92050188</name>
</gene>
<dbReference type="GO" id="GO:0005737">
    <property type="term" value="C:cytoplasm"/>
    <property type="evidence" value="ECO:0007669"/>
    <property type="project" value="UniProtKB-SubCell"/>
</dbReference>
<dbReference type="AlphaFoldDB" id="C6HXI8"/>